<dbReference type="EMBL" id="AP018174">
    <property type="protein sequence ID" value="BAY16791.1"/>
    <property type="molecule type" value="Genomic_DNA"/>
</dbReference>
<name>A0A1Z4GH03_9CYAN</name>
<dbReference type="InterPro" id="IPR036812">
    <property type="entry name" value="NAD(P)_OxRdtase_dom_sf"/>
</dbReference>
<organism evidence="2 3">
    <name type="scientific">Anabaenopsis circularis NIES-21</name>
    <dbReference type="NCBI Taxonomy" id="1085406"/>
    <lineage>
        <taxon>Bacteria</taxon>
        <taxon>Bacillati</taxon>
        <taxon>Cyanobacteriota</taxon>
        <taxon>Cyanophyceae</taxon>
        <taxon>Nostocales</taxon>
        <taxon>Nodulariaceae</taxon>
        <taxon>Anabaenopsis</taxon>
    </lineage>
</organism>
<sequence length="339" mass="38771">MVLPADSRLQLTPDLNICRILNGMWQVSGAHGQINPKAAIQAIFLYIDAGFTTWDLADHYGPAEDFIGEFRRQLLAIRGQEALANLQTFTKWVPRPRKMTKKVVEDNINIALRRMNVASLDLMQFHWWEYSDKNYLDALKFMAELQTEGKIKHLALTNFDTKHLQIIINAGIKIVSNQVQFSLVDRRPEVAMVQFCQQHDIKLFTYGTVCGGFLAEKYLGQPEPRNFDLATASLRKYKNMIDAWGGWQLFQELLLTLKEIADKYNVTISNVAVRYILDKPAVGGVIVGARLGVSEHIENNAKVFSFRLAQEDSDRIEQISQKSRNLYQIIGDCGDEYRR</sequence>
<gene>
    <name evidence="2" type="ORF">NIES21_26250</name>
</gene>
<dbReference type="Proteomes" id="UP000218287">
    <property type="component" value="Chromosome"/>
</dbReference>
<feature type="domain" description="NADP-dependent oxidoreductase" evidence="1">
    <location>
        <begin position="19"/>
        <end position="320"/>
    </location>
</feature>
<dbReference type="Gene3D" id="3.20.20.100">
    <property type="entry name" value="NADP-dependent oxidoreductase domain"/>
    <property type="match status" value="1"/>
</dbReference>
<dbReference type="InterPro" id="IPR023210">
    <property type="entry name" value="NADP_OxRdtase_dom"/>
</dbReference>
<reference evidence="2 3" key="1">
    <citation type="submission" date="2017-06" db="EMBL/GenBank/DDBJ databases">
        <title>Genome sequencing of cyanobaciteial culture collection at National Institute for Environmental Studies (NIES).</title>
        <authorList>
            <person name="Hirose Y."/>
            <person name="Shimura Y."/>
            <person name="Fujisawa T."/>
            <person name="Nakamura Y."/>
            <person name="Kawachi M."/>
        </authorList>
    </citation>
    <scope>NUCLEOTIDE SEQUENCE [LARGE SCALE GENOMIC DNA]</scope>
    <source>
        <strain evidence="2 3">NIES-21</strain>
    </source>
</reference>
<evidence type="ECO:0000313" key="2">
    <source>
        <dbReference type="EMBL" id="BAY16791.1"/>
    </source>
</evidence>
<dbReference type="OrthoDB" id="9773828at2"/>
<dbReference type="SUPFAM" id="SSF51430">
    <property type="entry name" value="NAD(P)-linked oxidoreductase"/>
    <property type="match status" value="1"/>
</dbReference>
<evidence type="ECO:0000259" key="1">
    <source>
        <dbReference type="Pfam" id="PF00248"/>
    </source>
</evidence>
<dbReference type="CDD" id="cd19101">
    <property type="entry name" value="AKR_unchar"/>
    <property type="match status" value="1"/>
</dbReference>
<protein>
    <submittedName>
        <fullName evidence="2">Aldo/keto reductase</fullName>
    </submittedName>
</protein>
<proteinExistence type="predicted"/>
<accession>A0A1Z4GH03</accession>
<dbReference type="Pfam" id="PF00248">
    <property type="entry name" value="Aldo_ket_red"/>
    <property type="match status" value="1"/>
</dbReference>
<keyword evidence="3" id="KW-1185">Reference proteome</keyword>
<dbReference type="PANTHER" id="PTHR43147:SF2">
    <property type="entry name" value="NADP-DEPENDENT OXIDOREDUCTASE DOMAIN-CONTAINING PROTEIN"/>
    <property type="match status" value="1"/>
</dbReference>
<dbReference type="PANTHER" id="PTHR43147">
    <property type="entry name" value="PROTEIN TAS"/>
    <property type="match status" value="1"/>
</dbReference>
<dbReference type="AlphaFoldDB" id="A0A1Z4GH03"/>
<evidence type="ECO:0000313" key="3">
    <source>
        <dbReference type="Proteomes" id="UP000218287"/>
    </source>
</evidence>